<dbReference type="GO" id="GO:0005634">
    <property type="term" value="C:nucleus"/>
    <property type="evidence" value="ECO:0007669"/>
    <property type="project" value="TreeGrafter"/>
</dbReference>
<dbReference type="GO" id="GO:0005739">
    <property type="term" value="C:mitochondrion"/>
    <property type="evidence" value="ECO:0007669"/>
    <property type="project" value="UniProtKB-SubCell"/>
</dbReference>
<dbReference type="GO" id="GO:0017136">
    <property type="term" value="F:histone deacetylase activity, NAD-dependent"/>
    <property type="evidence" value="ECO:0007669"/>
    <property type="project" value="TreeGrafter"/>
</dbReference>
<accession>A0AAV5GWE6</accession>
<dbReference type="GO" id="GO:0006282">
    <property type="term" value="P:regulation of DNA repair"/>
    <property type="evidence" value="ECO:0007669"/>
    <property type="project" value="TreeGrafter"/>
</dbReference>
<dbReference type="AlphaFoldDB" id="A0AAV5GWE6"/>
<feature type="compositionally biased region" description="Polar residues" evidence="6">
    <location>
        <begin position="571"/>
        <end position="582"/>
    </location>
</feature>
<feature type="compositionally biased region" description="Low complexity" evidence="6">
    <location>
        <begin position="583"/>
        <end position="600"/>
    </location>
</feature>
<dbReference type="PROSITE" id="PS50305">
    <property type="entry name" value="SIRTUIN"/>
    <property type="match status" value="1"/>
</dbReference>
<keyword evidence="3" id="KW-0808">Transferase</keyword>
<feature type="compositionally biased region" description="Low complexity" evidence="6">
    <location>
        <begin position="706"/>
        <end position="747"/>
    </location>
</feature>
<evidence type="ECO:0000256" key="6">
    <source>
        <dbReference type="SAM" id="MobiDB-lite"/>
    </source>
</evidence>
<evidence type="ECO:0000256" key="1">
    <source>
        <dbReference type="ARBA" id="ARBA00004173"/>
    </source>
</evidence>
<protein>
    <recommendedName>
        <fullName evidence="7">Deacetylase sirtuin-type domain-containing protein</fullName>
    </recommendedName>
</protein>
<dbReference type="EMBL" id="BQKY01000014">
    <property type="protein sequence ID" value="GJN93642.1"/>
    <property type="molecule type" value="Genomic_DNA"/>
</dbReference>
<feature type="compositionally biased region" description="Low complexity" evidence="6">
    <location>
        <begin position="205"/>
        <end position="248"/>
    </location>
</feature>
<feature type="compositionally biased region" description="Low complexity" evidence="6">
    <location>
        <begin position="754"/>
        <end position="769"/>
    </location>
</feature>
<dbReference type="Proteomes" id="UP001342314">
    <property type="component" value="Unassembled WGS sequence"/>
</dbReference>
<keyword evidence="4" id="KW-0520">NAD</keyword>
<proteinExistence type="inferred from homology"/>
<keyword evidence="9" id="KW-1185">Reference proteome</keyword>
<comment type="caution">
    <text evidence="5">Lacks conserved residue(s) required for the propagation of feature annotation.</text>
</comment>
<name>A0AAV5GWE6_9BASI</name>
<dbReference type="Pfam" id="PF02146">
    <property type="entry name" value="SIR2"/>
    <property type="match status" value="2"/>
</dbReference>
<evidence type="ECO:0000256" key="2">
    <source>
        <dbReference type="ARBA" id="ARBA00006924"/>
    </source>
</evidence>
<feature type="region of interest" description="Disordered" evidence="6">
    <location>
        <begin position="191"/>
        <end position="264"/>
    </location>
</feature>
<feature type="compositionally biased region" description="Basic and acidic residues" evidence="6">
    <location>
        <begin position="498"/>
        <end position="527"/>
    </location>
</feature>
<feature type="compositionally biased region" description="Low complexity" evidence="6">
    <location>
        <begin position="403"/>
        <end position="418"/>
    </location>
</feature>
<dbReference type="GO" id="GO:0031934">
    <property type="term" value="C:mating-type region heterochromatin"/>
    <property type="evidence" value="ECO:0007669"/>
    <property type="project" value="TreeGrafter"/>
</dbReference>
<reference evidence="8 9" key="1">
    <citation type="submission" date="2021-12" db="EMBL/GenBank/DDBJ databases">
        <title>High titer production of polyol ester of fatty acids by Rhodotorula paludigena BS15 towards product separation-free biomass refinery.</title>
        <authorList>
            <person name="Mano J."/>
            <person name="Ono H."/>
            <person name="Tanaka T."/>
            <person name="Naito K."/>
            <person name="Sushida H."/>
            <person name="Ike M."/>
            <person name="Tokuyasu K."/>
            <person name="Kitaoka M."/>
        </authorList>
    </citation>
    <scope>NUCLEOTIDE SEQUENCE [LARGE SCALE GENOMIC DNA]</scope>
    <source>
        <strain evidence="8 9">BS15</strain>
    </source>
</reference>
<evidence type="ECO:0000313" key="9">
    <source>
        <dbReference type="Proteomes" id="UP001342314"/>
    </source>
</evidence>
<dbReference type="GO" id="GO:0000122">
    <property type="term" value="P:negative regulation of transcription by RNA polymerase II"/>
    <property type="evidence" value="ECO:0007669"/>
    <property type="project" value="TreeGrafter"/>
</dbReference>
<feature type="compositionally biased region" description="Low complexity" evidence="6">
    <location>
        <begin position="611"/>
        <end position="641"/>
    </location>
</feature>
<dbReference type="PANTHER" id="PTHR11085">
    <property type="entry name" value="NAD-DEPENDENT PROTEIN DEACYLASE SIRTUIN-5, MITOCHONDRIAL-RELATED"/>
    <property type="match status" value="1"/>
</dbReference>
<feature type="region of interest" description="Disordered" evidence="6">
    <location>
        <begin position="1"/>
        <end position="66"/>
    </location>
</feature>
<feature type="region of interest" description="Disordered" evidence="6">
    <location>
        <begin position="386"/>
        <end position="424"/>
    </location>
</feature>
<dbReference type="InterPro" id="IPR003000">
    <property type="entry name" value="Sirtuin"/>
</dbReference>
<evidence type="ECO:0000256" key="5">
    <source>
        <dbReference type="PROSITE-ProRule" id="PRU00236"/>
    </source>
</evidence>
<dbReference type="InterPro" id="IPR029035">
    <property type="entry name" value="DHS-like_NAD/FAD-binding_dom"/>
</dbReference>
<feature type="compositionally biased region" description="Basic residues" evidence="6">
    <location>
        <begin position="788"/>
        <end position="798"/>
    </location>
</feature>
<evidence type="ECO:0000313" key="8">
    <source>
        <dbReference type="EMBL" id="GJN93642.1"/>
    </source>
</evidence>
<organism evidence="8 9">
    <name type="scientific">Rhodotorula paludigena</name>
    <dbReference type="NCBI Taxonomy" id="86838"/>
    <lineage>
        <taxon>Eukaryota</taxon>
        <taxon>Fungi</taxon>
        <taxon>Dikarya</taxon>
        <taxon>Basidiomycota</taxon>
        <taxon>Pucciniomycotina</taxon>
        <taxon>Microbotryomycetes</taxon>
        <taxon>Sporidiobolales</taxon>
        <taxon>Sporidiobolaceae</taxon>
        <taxon>Rhodotorula</taxon>
    </lineage>
</organism>
<feature type="domain" description="Deacetylase sirtuin-type" evidence="7">
    <location>
        <begin position="61"/>
        <end position="468"/>
    </location>
</feature>
<dbReference type="SUPFAM" id="SSF52467">
    <property type="entry name" value="DHS-like NAD/FAD-binding domain"/>
    <property type="match status" value="1"/>
</dbReference>
<feature type="compositionally biased region" description="Basic and acidic residues" evidence="6">
    <location>
        <begin position="474"/>
        <end position="489"/>
    </location>
</feature>
<dbReference type="InterPro" id="IPR050134">
    <property type="entry name" value="NAD-dep_sirtuin_deacylases"/>
</dbReference>
<feature type="compositionally biased region" description="Low complexity" evidence="6">
    <location>
        <begin position="648"/>
        <end position="670"/>
    </location>
</feature>
<dbReference type="Gene3D" id="3.40.50.1220">
    <property type="entry name" value="TPP-binding domain"/>
    <property type="match status" value="2"/>
</dbReference>
<feature type="compositionally biased region" description="Low complexity" evidence="6">
    <location>
        <begin position="528"/>
        <end position="539"/>
    </location>
</feature>
<comment type="subcellular location">
    <subcellularLocation>
        <location evidence="1">Mitochondrion</location>
    </subcellularLocation>
</comment>
<dbReference type="GO" id="GO:0031508">
    <property type="term" value="P:pericentric heterochromatin formation"/>
    <property type="evidence" value="ECO:0007669"/>
    <property type="project" value="TreeGrafter"/>
</dbReference>
<dbReference type="PANTHER" id="PTHR11085:SF15">
    <property type="entry name" value="NAD-DEPENDENT HISTONE DEACETYLASE HST4"/>
    <property type="match status" value="1"/>
</dbReference>
<dbReference type="InterPro" id="IPR026591">
    <property type="entry name" value="Sirtuin_cat_small_dom_sf"/>
</dbReference>
<feature type="compositionally biased region" description="Pro residues" evidence="6">
    <location>
        <begin position="249"/>
        <end position="259"/>
    </location>
</feature>
<feature type="region of interest" description="Disordered" evidence="6">
    <location>
        <begin position="474"/>
        <end position="798"/>
    </location>
</feature>
<dbReference type="InterPro" id="IPR026590">
    <property type="entry name" value="Ssirtuin_cat_dom"/>
</dbReference>
<comment type="similarity">
    <text evidence="2">Belongs to the sirtuin family. Class I subfamily.</text>
</comment>
<evidence type="ECO:0000256" key="4">
    <source>
        <dbReference type="ARBA" id="ARBA00023027"/>
    </source>
</evidence>
<dbReference type="GO" id="GO:0070403">
    <property type="term" value="F:NAD+ binding"/>
    <property type="evidence" value="ECO:0007669"/>
    <property type="project" value="InterPro"/>
</dbReference>
<dbReference type="Gene3D" id="3.30.1600.10">
    <property type="entry name" value="SIR2/SIRT2 'Small Domain"/>
    <property type="match status" value="1"/>
</dbReference>
<comment type="caution">
    <text evidence="8">The sequence shown here is derived from an EMBL/GenBank/DDBJ whole genome shotgun (WGS) entry which is preliminary data.</text>
</comment>
<dbReference type="GO" id="GO:1990414">
    <property type="term" value="P:replication-born double-strand break repair via sister chromatid exchange"/>
    <property type="evidence" value="ECO:0007669"/>
    <property type="project" value="TreeGrafter"/>
</dbReference>
<sequence length="798" mass="83217">MPRSHPRPAPPRSSSPDAPALAVVSFGDQVPPLTADNAPPFPIHHAHHPAPATTAPSPSPAPSSSLDLSHVARHVLKAKRIAVVCGAGISTASGIPDFRSSAGLFESLKKQHPDARLSSGKDLFDVGLFASEQNASIFYGMIAELKKQADAVEPTAFHSWLKHLDDDGKLFRVYTQNIDALEEKAGLTYGLGDKSLPLPPRRAPRSPSKPSAASRAPTPRSAALQPSSSQLSVASSVASTSAPSSTYPTPRPSTSPPPAAATATHSAIPRVIPLHGHLSTLSCSHCKHVVATSPYLDLLSSGSAPLCPGCLKTDSVRAAAGERSRGVGVLRPDVVLYGEEHKDGERVGEITQRDLMGQRPDLLLVVGTTLKVKGTKRLVRELAKVIKPAPKPSAPPSDDDDAPSSSQPSRAPTTSATKKPPPVHTIYLNYDFPTPSREWAGVFDCWLRGDIQQFVAVVAAERARLAQEQAAREERKRAREERKRERRDAAAGLQSPVKKKDAREAQEEKENERARRAEERSRGKEARAAGGAASPAASPSKKRRRVEAPPPPAAMVSTLPAHALLPPLPPSTVSSAAQQQQPLSRPRSAAAAAAGPALGATSSSHSFTLELPAPRSAAPTTTTSSSSSAPVSTAAAAAALKLPPPAHPASVAAHLVPRRSASSSSLSALSSEEDDAEPGATGTIAASRRVLTVRRASPSPSPSPSASPASSASSASRRSSRASTASATHASLSRASSSKQQGQGQQQTRLGFQVTKKSVGSVTGTTTSKPKGDGQKKKKASPLPVPPVRRRSSRAASG</sequence>
<gene>
    <name evidence="8" type="ORF">Rhopal_006699-T1</name>
</gene>
<evidence type="ECO:0000256" key="3">
    <source>
        <dbReference type="ARBA" id="ARBA00022679"/>
    </source>
</evidence>
<evidence type="ECO:0000259" key="7">
    <source>
        <dbReference type="PROSITE" id="PS50305"/>
    </source>
</evidence>